<gene>
    <name evidence="2" type="ORF">Lsai_2415</name>
</gene>
<dbReference type="Pfam" id="PF00578">
    <property type="entry name" value="AhpC-TSA"/>
    <property type="match status" value="1"/>
</dbReference>
<name>A0A0W0YDA3_9GAMM</name>
<keyword evidence="2" id="KW-0413">Isomerase</keyword>
<dbReference type="STRING" id="28087.Lsai_2415"/>
<dbReference type="GO" id="GO:0016209">
    <property type="term" value="F:antioxidant activity"/>
    <property type="evidence" value="ECO:0007669"/>
    <property type="project" value="InterPro"/>
</dbReference>
<feature type="domain" description="Thioredoxin" evidence="1">
    <location>
        <begin position="9"/>
        <end position="165"/>
    </location>
</feature>
<dbReference type="GO" id="GO:0016853">
    <property type="term" value="F:isomerase activity"/>
    <property type="evidence" value="ECO:0007669"/>
    <property type="project" value="UniProtKB-KW"/>
</dbReference>
<evidence type="ECO:0000313" key="3">
    <source>
        <dbReference type="Proteomes" id="UP000054621"/>
    </source>
</evidence>
<protein>
    <submittedName>
        <fullName evidence="2">Putative thiol-disulfide isomerase</fullName>
    </submittedName>
</protein>
<dbReference type="InterPro" id="IPR036249">
    <property type="entry name" value="Thioredoxin-like_sf"/>
</dbReference>
<dbReference type="SUPFAM" id="SSF52833">
    <property type="entry name" value="Thioredoxin-like"/>
    <property type="match status" value="1"/>
</dbReference>
<comment type="caution">
    <text evidence="2">The sequence shown here is derived from an EMBL/GenBank/DDBJ whole genome shotgun (WGS) entry which is preliminary data.</text>
</comment>
<dbReference type="InterPro" id="IPR000866">
    <property type="entry name" value="AhpC/TSA"/>
</dbReference>
<dbReference type="AlphaFoldDB" id="A0A0W0YDA3"/>
<dbReference type="OrthoDB" id="9809746at2"/>
<dbReference type="Gene3D" id="3.40.30.10">
    <property type="entry name" value="Glutaredoxin"/>
    <property type="match status" value="1"/>
</dbReference>
<dbReference type="InterPro" id="IPR047262">
    <property type="entry name" value="PRX-like1"/>
</dbReference>
<dbReference type="PATRIC" id="fig|28087.4.peg.2599"/>
<dbReference type="PANTHER" id="PTHR43640:SF1">
    <property type="entry name" value="THIOREDOXIN-DEPENDENT PEROXIREDOXIN"/>
    <property type="match status" value="1"/>
</dbReference>
<evidence type="ECO:0000259" key="1">
    <source>
        <dbReference type="PROSITE" id="PS51352"/>
    </source>
</evidence>
<proteinExistence type="predicted"/>
<dbReference type="eggNOG" id="COG1225">
    <property type="taxonomic scope" value="Bacteria"/>
</dbReference>
<organism evidence="2 3">
    <name type="scientific">Legionella sainthelensi</name>
    <dbReference type="NCBI Taxonomy" id="28087"/>
    <lineage>
        <taxon>Bacteria</taxon>
        <taxon>Pseudomonadati</taxon>
        <taxon>Pseudomonadota</taxon>
        <taxon>Gammaproteobacteria</taxon>
        <taxon>Legionellales</taxon>
        <taxon>Legionellaceae</taxon>
        <taxon>Legionella</taxon>
    </lineage>
</organism>
<dbReference type="GO" id="GO:0016491">
    <property type="term" value="F:oxidoreductase activity"/>
    <property type="evidence" value="ECO:0007669"/>
    <property type="project" value="InterPro"/>
</dbReference>
<dbReference type="PANTHER" id="PTHR43640">
    <property type="entry name" value="OS07G0260300 PROTEIN"/>
    <property type="match status" value="1"/>
</dbReference>
<sequence length="184" mass="20651">MAATLSNMLPLGSKAADFNLVDTRNNQMVSLVQSTPSVATVIMFLCNHCPFVKHIQRKLVELAEYYQEKGIRFIAISSNDVEKYPADSPEKMCLEAEQFHYPFPYLYDETQEVAKAYQAACTPDFYVFDKDLLCVYRGCLDESTPGNNKPVTGEHLQKALESILAGKPVSAEQKPSIGCNIKWK</sequence>
<dbReference type="EMBL" id="LNYV01000036">
    <property type="protein sequence ID" value="KTD54823.1"/>
    <property type="molecule type" value="Genomic_DNA"/>
</dbReference>
<dbReference type="PROSITE" id="PS51352">
    <property type="entry name" value="THIOREDOXIN_2"/>
    <property type="match status" value="1"/>
</dbReference>
<accession>A0A0W0YDA3</accession>
<dbReference type="CDD" id="cd02969">
    <property type="entry name" value="PRX_like1"/>
    <property type="match status" value="1"/>
</dbReference>
<dbReference type="RefSeq" id="WP_027270486.1">
    <property type="nucleotide sequence ID" value="NZ_CAAAJE010000008.1"/>
</dbReference>
<dbReference type="Proteomes" id="UP000054621">
    <property type="component" value="Unassembled WGS sequence"/>
</dbReference>
<evidence type="ECO:0000313" key="2">
    <source>
        <dbReference type="EMBL" id="KTD54823.1"/>
    </source>
</evidence>
<dbReference type="InterPro" id="IPR013766">
    <property type="entry name" value="Thioredoxin_domain"/>
</dbReference>
<reference evidence="2 3" key="1">
    <citation type="submission" date="2015-11" db="EMBL/GenBank/DDBJ databases">
        <title>Genomic analysis of 38 Legionella species identifies large and diverse effector repertoires.</title>
        <authorList>
            <person name="Burstein D."/>
            <person name="Amaro F."/>
            <person name="Zusman T."/>
            <person name="Lifshitz Z."/>
            <person name="Cohen O."/>
            <person name="Gilbert J.A."/>
            <person name="Pupko T."/>
            <person name="Shuman H.A."/>
            <person name="Segal G."/>
        </authorList>
    </citation>
    <scope>NUCLEOTIDE SEQUENCE [LARGE SCALE GENOMIC DNA]</scope>
    <source>
        <strain evidence="2 3">Mt.St.Helens-4</strain>
    </source>
</reference>